<keyword evidence="1" id="KW-0812">Transmembrane</keyword>
<protein>
    <recommendedName>
        <fullName evidence="2">DUF418 domain-containing protein</fullName>
    </recommendedName>
</protein>
<evidence type="ECO:0000313" key="4">
    <source>
        <dbReference type="Proteomes" id="UP000245624"/>
    </source>
</evidence>
<dbReference type="InterPro" id="IPR052529">
    <property type="entry name" value="Bact_Transport_Assoc"/>
</dbReference>
<feature type="transmembrane region" description="Helical" evidence="1">
    <location>
        <begin position="12"/>
        <end position="35"/>
    </location>
</feature>
<feature type="transmembrane region" description="Helical" evidence="1">
    <location>
        <begin position="270"/>
        <end position="290"/>
    </location>
</feature>
<feature type="transmembrane region" description="Helical" evidence="1">
    <location>
        <begin position="117"/>
        <end position="132"/>
    </location>
</feature>
<keyword evidence="4" id="KW-1185">Reference proteome</keyword>
<feature type="transmembrane region" description="Helical" evidence="1">
    <location>
        <begin position="205"/>
        <end position="224"/>
    </location>
</feature>
<dbReference type="AlphaFoldDB" id="A0A317L2T9"/>
<dbReference type="InterPro" id="IPR007349">
    <property type="entry name" value="DUF418"/>
</dbReference>
<organism evidence="3 4">
    <name type="scientific">Gracilibacillus dipsosauri</name>
    <dbReference type="NCBI Taxonomy" id="178340"/>
    <lineage>
        <taxon>Bacteria</taxon>
        <taxon>Bacillati</taxon>
        <taxon>Bacillota</taxon>
        <taxon>Bacilli</taxon>
        <taxon>Bacillales</taxon>
        <taxon>Bacillaceae</taxon>
        <taxon>Gracilibacillus</taxon>
    </lineage>
</organism>
<dbReference type="PANTHER" id="PTHR30590">
    <property type="entry name" value="INNER MEMBRANE PROTEIN"/>
    <property type="match status" value="1"/>
</dbReference>
<evidence type="ECO:0000313" key="3">
    <source>
        <dbReference type="EMBL" id="PWU70201.1"/>
    </source>
</evidence>
<keyword evidence="1" id="KW-0472">Membrane</keyword>
<gene>
    <name evidence="3" type="ORF">DLJ74_01700</name>
</gene>
<feature type="transmembrane region" description="Helical" evidence="1">
    <location>
        <begin position="310"/>
        <end position="329"/>
    </location>
</feature>
<feature type="transmembrane region" description="Helical" evidence="1">
    <location>
        <begin position="93"/>
        <end position="111"/>
    </location>
</feature>
<dbReference type="Pfam" id="PF04235">
    <property type="entry name" value="DUF418"/>
    <property type="match status" value="1"/>
</dbReference>
<reference evidence="3 4" key="1">
    <citation type="submission" date="2018-05" db="EMBL/GenBank/DDBJ databases">
        <title>Genomic analysis of Gracilibacillus dipsosauri DD1 reveals novel features of a salt-tolerant amylase.</title>
        <authorList>
            <person name="Deutch C.E."/>
            <person name="Yang S."/>
        </authorList>
    </citation>
    <scope>NUCLEOTIDE SEQUENCE [LARGE SCALE GENOMIC DNA]</scope>
    <source>
        <strain evidence="3 4">DD1</strain>
    </source>
</reference>
<dbReference type="EMBL" id="QGTD01000003">
    <property type="protein sequence ID" value="PWU70201.1"/>
    <property type="molecule type" value="Genomic_DNA"/>
</dbReference>
<keyword evidence="1" id="KW-1133">Transmembrane helix</keyword>
<dbReference type="RefSeq" id="WP_109983081.1">
    <property type="nucleotide sequence ID" value="NZ_QGTD01000003.1"/>
</dbReference>
<feature type="transmembrane region" description="Helical" evidence="1">
    <location>
        <begin position="244"/>
        <end position="264"/>
    </location>
</feature>
<feature type="transmembrane region" description="Helical" evidence="1">
    <location>
        <begin position="55"/>
        <end position="81"/>
    </location>
</feature>
<accession>A0A317L2T9</accession>
<proteinExistence type="predicted"/>
<evidence type="ECO:0000256" key="1">
    <source>
        <dbReference type="SAM" id="Phobius"/>
    </source>
</evidence>
<dbReference type="PANTHER" id="PTHR30590:SF2">
    <property type="entry name" value="INNER MEMBRANE PROTEIN"/>
    <property type="match status" value="1"/>
</dbReference>
<evidence type="ECO:0000259" key="2">
    <source>
        <dbReference type="Pfam" id="PF04235"/>
    </source>
</evidence>
<comment type="caution">
    <text evidence="3">The sequence shown here is derived from an EMBL/GenBank/DDBJ whole genome shotgun (WGS) entry which is preliminary data.</text>
</comment>
<dbReference type="OrthoDB" id="9807744at2"/>
<feature type="domain" description="DUF418" evidence="2">
    <location>
        <begin position="229"/>
        <end position="377"/>
    </location>
</feature>
<dbReference type="Proteomes" id="UP000245624">
    <property type="component" value="Unassembled WGS sequence"/>
</dbReference>
<feature type="transmembrane region" description="Helical" evidence="1">
    <location>
        <begin position="139"/>
        <end position="157"/>
    </location>
</feature>
<name>A0A317L2T9_9BACI</name>
<feature type="transmembrane region" description="Helical" evidence="1">
    <location>
        <begin position="335"/>
        <end position="359"/>
    </location>
</feature>
<sequence>MNIKTERISLIDGLRGFSLFGILLANLLIFQYGIYGKDEIAFFDLPKWDLAGYHVTKILVETSFMPIFAFLFGYALILMMTKLQQRQLPVKRYFFRRFLALVVFGLLHTFFLWEGDILFTYGLMGIVLLLFLKRKAKTIFIWMVITFAILFLLSFGGEDLGNDILYSEDTIQEYLKETFTIYQNGSYTEIMNHRFHEDPMELGDIEIFVVLLLAPVTILPLFLLGMYAAHKGWLVDFQNKRKNYAMTAIILIPIGILAKLSPAFTSFVDFSLIGGSILAIGYIFLFAYLYSKFHDHRVMRAFEKVGKLSLSNYILQTMICTTVFYGYGLGLFAKMGIWLGILFGLSVYTIQVVASHWYMKRFKQGPLERVMRMFVYWNVRSKPKIEVKDVVNG</sequence>